<protein>
    <submittedName>
        <fullName evidence="2">Uncharacterized protein</fullName>
    </submittedName>
</protein>
<accession>A0ABM9EH96</accession>
<reference evidence="2 3" key="1">
    <citation type="submission" date="2022-03" db="EMBL/GenBank/DDBJ databases">
        <authorList>
            <person name="Brunel B."/>
        </authorList>
    </citation>
    <scope>NUCLEOTIDE SEQUENCE [LARGE SCALE GENOMIC DNA]</scope>
    <source>
        <strain evidence="2">STM5069sample</strain>
    </source>
</reference>
<evidence type="ECO:0000256" key="1">
    <source>
        <dbReference type="SAM" id="MobiDB-lite"/>
    </source>
</evidence>
<gene>
    <name evidence="2" type="ORF">MES5069_70356</name>
</gene>
<feature type="region of interest" description="Disordered" evidence="1">
    <location>
        <begin position="46"/>
        <end position="70"/>
    </location>
</feature>
<dbReference type="EMBL" id="CAKXZT010000168">
    <property type="protein sequence ID" value="CAH2408738.1"/>
    <property type="molecule type" value="Genomic_DNA"/>
</dbReference>
<comment type="caution">
    <text evidence="2">The sequence shown here is derived from an EMBL/GenBank/DDBJ whole genome shotgun (WGS) entry which is preliminary data.</text>
</comment>
<dbReference type="Proteomes" id="UP001153050">
    <property type="component" value="Unassembled WGS sequence"/>
</dbReference>
<evidence type="ECO:0000313" key="3">
    <source>
        <dbReference type="Proteomes" id="UP001153050"/>
    </source>
</evidence>
<feature type="compositionally biased region" description="Basic residues" evidence="1">
    <location>
        <begin position="46"/>
        <end position="58"/>
    </location>
</feature>
<organism evidence="2 3">
    <name type="scientific">Mesorhizobium escarrei</name>
    <dbReference type="NCBI Taxonomy" id="666018"/>
    <lineage>
        <taxon>Bacteria</taxon>
        <taxon>Pseudomonadati</taxon>
        <taxon>Pseudomonadota</taxon>
        <taxon>Alphaproteobacteria</taxon>
        <taxon>Hyphomicrobiales</taxon>
        <taxon>Phyllobacteriaceae</taxon>
        <taxon>Mesorhizobium</taxon>
    </lineage>
</organism>
<proteinExistence type="predicted"/>
<feature type="compositionally biased region" description="Basic and acidic residues" evidence="1">
    <location>
        <begin position="59"/>
        <end position="70"/>
    </location>
</feature>
<evidence type="ECO:0000313" key="2">
    <source>
        <dbReference type="EMBL" id="CAH2408738.1"/>
    </source>
</evidence>
<name>A0ABM9EH96_9HYPH</name>
<sequence>MQGRPRRGARNDIVLARGVLMHVAQKHPLGLEPRVRSGFAITTCMKTKKPKARRMKPRRALDRRVNPHDR</sequence>
<keyword evidence="3" id="KW-1185">Reference proteome</keyword>